<dbReference type="AlphaFoldDB" id="A0AAV6RZI1"/>
<name>A0AAV6RZI1_SOLSE</name>
<feature type="compositionally biased region" description="Basic and acidic residues" evidence="1">
    <location>
        <begin position="132"/>
        <end position="143"/>
    </location>
</feature>
<feature type="region of interest" description="Disordered" evidence="1">
    <location>
        <begin position="132"/>
        <end position="162"/>
    </location>
</feature>
<accession>A0AAV6RZI1</accession>
<sequence length="162" mass="18448">MGMNLLIAAAEKEAQGPKMESGIRQPPIRDNLTVTTTTHVEVRWVLTILDHMATWARMKFKPKKSRSMLIRNGKLTNRFKLHVQGEVIPSTEENSIKCLGKWFDESLTDRNNVAMEKAGTSDKRSMIQEEVRNLEKEGRRSRAMELASLDQMGPSQEEDHLG</sequence>
<proteinExistence type="predicted"/>
<gene>
    <name evidence="2" type="ORF">JOB18_026614</name>
</gene>
<protein>
    <submittedName>
        <fullName evidence="2">Uncharacterized protein</fullName>
    </submittedName>
</protein>
<organism evidence="2 3">
    <name type="scientific">Solea senegalensis</name>
    <name type="common">Senegalese sole</name>
    <dbReference type="NCBI Taxonomy" id="28829"/>
    <lineage>
        <taxon>Eukaryota</taxon>
        <taxon>Metazoa</taxon>
        <taxon>Chordata</taxon>
        <taxon>Craniata</taxon>
        <taxon>Vertebrata</taxon>
        <taxon>Euteleostomi</taxon>
        <taxon>Actinopterygii</taxon>
        <taxon>Neopterygii</taxon>
        <taxon>Teleostei</taxon>
        <taxon>Neoteleostei</taxon>
        <taxon>Acanthomorphata</taxon>
        <taxon>Carangaria</taxon>
        <taxon>Pleuronectiformes</taxon>
        <taxon>Pleuronectoidei</taxon>
        <taxon>Soleidae</taxon>
        <taxon>Solea</taxon>
    </lineage>
</organism>
<evidence type="ECO:0000313" key="2">
    <source>
        <dbReference type="EMBL" id="KAG7510622.1"/>
    </source>
</evidence>
<evidence type="ECO:0000256" key="1">
    <source>
        <dbReference type="SAM" id="MobiDB-lite"/>
    </source>
</evidence>
<evidence type="ECO:0000313" key="3">
    <source>
        <dbReference type="Proteomes" id="UP000693946"/>
    </source>
</evidence>
<comment type="caution">
    <text evidence="2">The sequence shown here is derived from an EMBL/GenBank/DDBJ whole genome shotgun (WGS) entry which is preliminary data.</text>
</comment>
<reference evidence="2 3" key="1">
    <citation type="journal article" date="2021" name="Sci. Rep.">
        <title>Chromosome anchoring in Senegalese sole (Solea senegalensis) reveals sex-associated markers and genome rearrangements in flatfish.</title>
        <authorList>
            <person name="Guerrero-Cozar I."/>
            <person name="Gomez-Garrido J."/>
            <person name="Berbel C."/>
            <person name="Martinez-Blanch J.F."/>
            <person name="Alioto T."/>
            <person name="Claros M.G."/>
            <person name="Gagnaire P.A."/>
            <person name="Manchado M."/>
        </authorList>
    </citation>
    <scope>NUCLEOTIDE SEQUENCE [LARGE SCALE GENOMIC DNA]</scope>
    <source>
        <strain evidence="2">Sse05_10M</strain>
    </source>
</reference>
<dbReference type="EMBL" id="JAGKHQ010000008">
    <property type="protein sequence ID" value="KAG7510622.1"/>
    <property type="molecule type" value="Genomic_DNA"/>
</dbReference>
<keyword evidence="3" id="KW-1185">Reference proteome</keyword>
<dbReference type="Proteomes" id="UP000693946">
    <property type="component" value="Linkage Group LG16"/>
</dbReference>